<dbReference type="Proteomes" id="UP000838756">
    <property type="component" value="Unassembled WGS sequence"/>
</dbReference>
<proteinExistence type="predicted"/>
<organism evidence="1 2">
    <name type="scientific">Pararge aegeria aegeria</name>
    <dbReference type="NCBI Taxonomy" id="348720"/>
    <lineage>
        <taxon>Eukaryota</taxon>
        <taxon>Metazoa</taxon>
        <taxon>Ecdysozoa</taxon>
        <taxon>Arthropoda</taxon>
        <taxon>Hexapoda</taxon>
        <taxon>Insecta</taxon>
        <taxon>Pterygota</taxon>
        <taxon>Neoptera</taxon>
        <taxon>Endopterygota</taxon>
        <taxon>Lepidoptera</taxon>
        <taxon>Glossata</taxon>
        <taxon>Ditrysia</taxon>
        <taxon>Papilionoidea</taxon>
        <taxon>Nymphalidae</taxon>
        <taxon>Satyrinae</taxon>
        <taxon>Satyrini</taxon>
        <taxon>Parargina</taxon>
        <taxon>Pararge</taxon>
    </lineage>
</organism>
<accession>A0A8S4SIB3</accession>
<sequence>MPRIAVSHTGEIVAPEQLRYSFCLSDVVMSGGLSYGLHHLLLLLGLSPYLVGLNRPLYVWPLIRLPAGSLQPAELTPEA</sequence>
<dbReference type="EMBL" id="CAKXAJ010026337">
    <property type="protein sequence ID" value="CAH2267028.1"/>
    <property type="molecule type" value="Genomic_DNA"/>
</dbReference>
<reference evidence="1" key="1">
    <citation type="submission" date="2022-03" db="EMBL/GenBank/DDBJ databases">
        <authorList>
            <person name="Lindestad O."/>
        </authorList>
    </citation>
    <scope>NUCLEOTIDE SEQUENCE</scope>
</reference>
<evidence type="ECO:0000313" key="1">
    <source>
        <dbReference type="EMBL" id="CAH2267028.1"/>
    </source>
</evidence>
<protein>
    <submittedName>
        <fullName evidence="1">Jg6727 protein</fullName>
    </submittedName>
</protein>
<evidence type="ECO:0000313" key="2">
    <source>
        <dbReference type="Proteomes" id="UP000838756"/>
    </source>
</evidence>
<keyword evidence="2" id="KW-1185">Reference proteome</keyword>
<name>A0A8S4SIB3_9NEOP</name>
<comment type="caution">
    <text evidence="1">The sequence shown here is derived from an EMBL/GenBank/DDBJ whole genome shotgun (WGS) entry which is preliminary data.</text>
</comment>
<dbReference type="AlphaFoldDB" id="A0A8S4SIB3"/>
<gene>
    <name evidence="1" type="primary">jg6727</name>
    <name evidence="1" type="ORF">PAEG_LOCUS25623</name>
</gene>